<keyword evidence="2" id="KW-0840">Vasodilator</keyword>
<evidence type="ECO:0000256" key="11">
    <source>
        <dbReference type="ARBA" id="ARBA00081677"/>
    </source>
</evidence>
<dbReference type="CDD" id="cd00042">
    <property type="entry name" value="CY"/>
    <property type="match status" value="2"/>
</dbReference>
<keyword evidence="3" id="KW-0964">Secreted</keyword>
<feature type="signal peptide" evidence="13">
    <location>
        <begin position="1"/>
        <end position="18"/>
    </location>
</feature>
<feature type="domain" description="Cystatin kininogen-type" evidence="14">
    <location>
        <begin position="213"/>
        <end position="316"/>
    </location>
</feature>
<dbReference type="Pfam" id="PF00031">
    <property type="entry name" value="Cystatin"/>
    <property type="match status" value="3"/>
</dbReference>
<dbReference type="GO" id="GO:0005179">
    <property type="term" value="F:hormone activity"/>
    <property type="evidence" value="ECO:0007669"/>
    <property type="project" value="Ensembl"/>
</dbReference>
<dbReference type="FunFam" id="3.10.450.10:FF:000002">
    <property type="entry name" value="Kininogen 1"/>
    <property type="match status" value="1"/>
</dbReference>
<dbReference type="InterPro" id="IPR002395">
    <property type="entry name" value="Kininogen"/>
</dbReference>
<comment type="subcellular location">
    <subcellularLocation>
        <location evidence="1">Secreted</location>
        <location evidence="1">Extracellular space</location>
    </subcellularLocation>
</comment>
<dbReference type="SUPFAM" id="SSF54403">
    <property type="entry name" value="Cystatin/monellin"/>
    <property type="match status" value="3"/>
</dbReference>
<evidence type="ECO:0000256" key="7">
    <source>
        <dbReference type="ARBA" id="ARBA00022737"/>
    </source>
</evidence>
<feature type="compositionally biased region" description="Basic and acidic residues" evidence="12">
    <location>
        <begin position="453"/>
        <end position="465"/>
    </location>
</feature>
<keyword evidence="8" id="KW-0838">Vasoactive</keyword>
<feature type="compositionally biased region" description="Polar residues" evidence="12">
    <location>
        <begin position="340"/>
        <end position="351"/>
    </location>
</feature>
<evidence type="ECO:0000256" key="5">
    <source>
        <dbReference type="ARBA" id="ARBA00022704"/>
    </source>
</evidence>
<dbReference type="GO" id="GO:0030195">
    <property type="term" value="P:negative regulation of blood coagulation"/>
    <property type="evidence" value="ECO:0007669"/>
    <property type="project" value="Ensembl"/>
</dbReference>
<dbReference type="GO" id="GO:0004869">
    <property type="term" value="F:cysteine-type endopeptidase inhibitor activity"/>
    <property type="evidence" value="ECO:0007669"/>
    <property type="project" value="UniProtKB-KW"/>
</dbReference>
<dbReference type="PANTHER" id="PTHR13814:SF12">
    <property type="entry name" value="KININOGEN-1"/>
    <property type="match status" value="1"/>
</dbReference>
<evidence type="ECO:0000256" key="2">
    <source>
        <dbReference type="ARBA" id="ARBA00022429"/>
    </source>
</evidence>
<sequence length="585" mass="65180">MKLLALLFLCSRLLPSLTQESSQEIDCDDEDLFKAVDTALKKYNSRSQSGNQFVLYRVTEVVRTDDPNTFYSFKYEIREGNCSVQSGKTWQDCDYIESAQAATGECSATVGKRGNMKFSVATQTCQITPVVSGWNYEITYSIAQTNCSKENFLFLTPDCKSLLNGDIGECTDEAHVDPQLRIASFSQKCDLYPGEDFVQPSTICTGCPKDIPVNSPELEVPLNHSIAKLNAENNGTFYFKVDKVKSATVQVVAGEKFSVEFTARETTCSKESNEELTESCQINKYGQALECKAEIFVIPWEKKIYPTINCRPLTKIILMKRPPGFSPFRSVPMKKIEEGTTVSPPHTSMASVQDEEQDSGKEQGPTHGHGWGHRKQIKHGFGHGHKHEHGQGHGYHRGHDLGHGHGQQKQHGLGHGHQWELDYDPEHQGRHGLGHGHTHEHGQGHGKYKNKRKDNEKHNGWKTEHLASSSEDSATSSAETQEKTEEPTPLPSLAQPGIAVTVPDFQDSDLIAALMPNPPSPTERDDDWIPDIQIQPNSLSFNLVSDLPEKTSPKCPGRPWKPVNGLNPAVEVKEFHDFDLTDALY</sequence>
<evidence type="ECO:0000256" key="4">
    <source>
        <dbReference type="ARBA" id="ARBA00022690"/>
    </source>
</evidence>
<dbReference type="FunFam" id="3.10.450.10:FF:000008">
    <property type="entry name" value="Kininogen 1"/>
    <property type="match status" value="1"/>
</dbReference>
<dbReference type="InterPro" id="IPR046350">
    <property type="entry name" value="Cystatin_sf"/>
</dbReference>
<evidence type="ECO:0000256" key="1">
    <source>
        <dbReference type="ARBA" id="ARBA00004239"/>
    </source>
</evidence>
<feature type="compositionally biased region" description="Basic and acidic residues" evidence="12">
    <location>
        <begin position="417"/>
        <end position="429"/>
    </location>
</feature>
<proteinExistence type="predicted"/>
<keyword evidence="6 13" id="KW-0732">Signal</keyword>
<evidence type="ECO:0000256" key="13">
    <source>
        <dbReference type="SAM" id="SignalP"/>
    </source>
</evidence>
<evidence type="ECO:0000256" key="9">
    <source>
        <dbReference type="ARBA" id="ARBA00023157"/>
    </source>
</evidence>
<dbReference type="SMART" id="SM00043">
    <property type="entry name" value="CY"/>
    <property type="match status" value="2"/>
</dbReference>
<dbReference type="GeneTree" id="ENSGT00950000182930"/>
<keyword evidence="5" id="KW-0789">Thiol protease inhibitor</keyword>
<keyword evidence="10" id="KW-0325">Glycoprotein</keyword>
<dbReference type="AlphaFoldDB" id="A0A8C7BTB3"/>
<dbReference type="InterPro" id="IPR027358">
    <property type="entry name" value="Kininogen-type_cystatin_dom"/>
</dbReference>
<evidence type="ECO:0000256" key="12">
    <source>
        <dbReference type="SAM" id="MobiDB-lite"/>
    </source>
</evidence>
<keyword evidence="9" id="KW-1015">Disulfide bond</keyword>
<name>A0A8C7BTB3_NEOVI</name>
<reference evidence="15" key="1">
    <citation type="submission" date="2025-08" db="UniProtKB">
        <authorList>
            <consortium name="Ensembl"/>
        </authorList>
    </citation>
    <scope>IDENTIFICATION</scope>
</reference>
<feature type="compositionally biased region" description="Low complexity" evidence="12">
    <location>
        <begin position="467"/>
        <end position="479"/>
    </location>
</feature>
<feature type="compositionally biased region" description="Basic residues" evidence="12">
    <location>
        <begin position="370"/>
        <end position="388"/>
    </location>
</feature>
<feature type="region of interest" description="Disordered" evidence="12">
    <location>
        <begin position="338"/>
        <end position="496"/>
    </location>
</feature>
<evidence type="ECO:0000256" key="8">
    <source>
        <dbReference type="ARBA" id="ARBA00022858"/>
    </source>
</evidence>
<evidence type="ECO:0000256" key="10">
    <source>
        <dbReference type="ARBA" id="ARBA00023180"/>
    </source>
</evidence>
<protein>
    <recommendedName>
        <fullName evidence="11">Thiol proteinase inhibitor</fullName>
    </recommendedName>
</protein>
<dbReference type="Gene3D" id="3.10.450.10">
    <property type="match status" value="3"/>
</dbReference>
<evidence type="ECO:0000259" key="14">
    <source>
        <dbReference type="PROSITE" id="PS51647"/>
    </source>
</evidence>
<dbReference type="InterPro" id="IPR000010">
    <property type="entry name" value="Cystatin_dom"/>
</dbReference>
<evidence type="ECO:0000313" key="16">
    <source>
        <dbReference type="Proteomes" id="UP000694425"/>
    </source>
</evidence>
<evidence type="ECO:0000256" key="3">
    <source>
        <dbReference type="ARBA" id="ARBA00022525"/>
    </source>
</evidence>
<organism evidence="15 16">
    <name type="scientific">Neovison vison</name>
    <name type="common">American mink</name>
    <name type="synonym">Mustela vison</name>
    <dbReference type="NCBI Taxonomy" id="452646"/>
    <lineage>
        <taxon>Eukaryota</taxon>
        <taxon>Metazoa</taxon>
        <taxon>Chordata</taxon>
        <taxon>Craniata</taxon>
        <taxon>Vertebrata</taxon>
        <taxon>Euteleostomi</taxon>
        <taxon>Mammalia</taxon>
        <taxon>Eutheria</taxon>
        <taxon>Laurasiatheria</taxon>
        <taxon>Carnivora</taxon>
        <taxon>Caniformia</taxon>
        <taxon>Musteloidea</taxon>
        <taxon>Mustelidae</taxon>
        <taxon>Mustelinae</taxon>
        <taxon>Neogale</taxon>
    </lineage>
</organism>
<dbReference type="GO" id="GO:0042311">
    <property type="term" value="P:vasodilation"/>
    <property type="evidence" value="ECO:0007669"/>
    <property type="project" value="UniProtKB-KW"/>
</dbReference>
<dbReference type="PANTHER" id="PTHR13814">
    <property type="entry name" value="FETUIN"/>
    <property type="match status" value="1"/>
</dbReference>
<keyword evidence="16" id="KW-1185">Reference proteome</keyword>
<dbReference type="Ensembl" id="ENSNVIT00000030224.1">
    <property type="protein sequence ID" value="ENSNVIP00000026064.1"/>
    <property type="gene ID" value="ENSNVIG00000020152.1"/>
</dbReference>
<reference evidence="15" key="2">
    <citation type="submission" date="2025-09" db="UniProtKB">
        <authorList>
            <consortium name="Ensembl"/>
        </authorList>
    </citation>
    <scope>IDENTIFICATION</scope>
</reference>
<dbReference type="GO" id="GO:0007204">
    <property type="term" value="P:positive regulation of cytosolic calcium ion concentration"/>
    <property type="evidence" value="ECO:0007669"/>
    <property type="project" value="Ensembl"/>
</dbReference>
<dbReference type="InterPro" id="IPR050735">
    <property type="entry name" value="Kininogen_Fetuin_HRG"/>
</dbReference>
<evidence type="ECO:0000256" key="6">
    <source>
        <dbReference type="ARBA" id="ARBA00022729"/>
    </source>
</evidence>
<dbReference type="PROSITE" id="PS51647">
    <property type="entry name" value="CYSTATIN_KININOGEN"/>
    <property type="match status" value="2"/>
</dbReference>
<evidence type="ECO:0000313" key="15">
    <source>
        <dbReference type="Ensembl" id="ENSNVIP00000026064.1"/>
    </source>
</evidence>
<feature type="domain" description="Cystatin kininogen-type" evidence="14">
    <location>
        <begin position="27"/>
        <end position="131"/>
    </location>
</feature>
<keyword evidence="4" id="KW-0646">Protease inhibitor</keyword>
<dbReference type="GO" id="GO:0045861">
    <property type="term" value="P:negative regulation of proteolysis"/>
    <property type="evidence" value="ECO:0007669"/>
    <property type="project" value="Ensembl"/>
</dbReference>
<dbReference type="PRINTS" id="PR00334">
    <property type="entry name" value="KININOGEN"/>
</dbReference>
<dbReference type="Proteomes" id="UP000694425">
    <property type="component" value="Unplaced"/>
</dbReference>
<accession>A0A8C7BTB3</accession>
<keyword evidence="7" id="KW-0677">Repeat</keyword>
<dbReference type="GO" id="GO:0072562">
    <property type="term" value="C:blood microparticle"/>
    <property type="evidence" value="ECO:0007669"/>
    <property type="project" value="TreeGrafter"/>
</dbReference>
<dbReference type="GO" id="GO:0007162">
    <property type="term" value="P:negative regulation of cell adhesion"/>
    <property type="evidence" value="ECO:0007669"/>
    <property type="project" value="Ensembl"/>
</dbReference>
<feature type="chain" id="PRO_5034599898" description="Thiol proteinase inhibitor" evidence="13">
    <location>
        <begin position="19"/>
        <end position="585"/>
    </location>
</feature>